<proteinExistence type="predicted"/>
<dbReference type="GeneID" id="9531900"/>
<keyword evidence="3" id="KW-1185">Reference proteome</keyword>
<evidence type="ECO:0000313" key="2">
    <source>
        <dbReference type="EMBL" id="EEY23605.1"/>
    </source>
</evidence>
<dbReference type="EMBL" id="DS985229">
    <property type="protein sequence ID" value="EEY23605.1"/>
    <property type="molecule type" value="Genomic_DNA"/>
</dbReference>
<dbReference type="AlphaFoldDB" id="C9SXU0"/>
<gene>
    <name evidence="2" type="ORF">VDBG_09715</name>
</gene>
<dbReference type="RefSeq" id="XP_002999995.1">
    <property type="nucleotide sequence ID" value="XM_002999949.1"/>
</dbReference>
<evidence type="ECO:0008006" key="4">
    <source>
        <dbReference type="Google" id="ProtNLM"/>
    </source>
</evidence>
<evidence type="ECO:0000313" key="3">
    <source>
        <dbReference type="Proteomes" id="UP000008698"/>
    </source>
</evidence>
<sequence>MGRVWIVAVAVGWCVKGVGMQGSRSARCVGRWRGICKVLSRIWVWVRVASTGGGGGMGGHGDGRRDWTALV</sequence>
<dbReference type="Proteomes" id="UP000008698">
    <property type="component" value="Unassembled WGS sequence"/>
</dbReference>
<keyword evidence="1" id="KW-0732">Signal</keyword>
<dbReference type="KEGG" id="val:VDBG_09715"/>
<name>C9SXU0_VERA1</name>
<feature type="signal peptide" evidence="1">
    <location>
        <begin position="1"/>
        <end position="20"/>
    </location>
</feature>
<reference evidence="3" key="1">
    <citation type="journal article" date="2011" name="PLoS Pathog.">
        <title>Comparative genomics yields insights into niche adaptation of plant vascular wilt pathogens.</title>
        <authorList>
            <person name="Klosterman S.J."/>
            <person name="Subbarao K.V."/>
            <person name="Kang S."/>
            <person name="Veronese P."/>
            <person name="Gold S.E."/>
            <person name="Thomma B.P.H.J."/>
            <person name="Chen Z."/>
            <person name="Henrissat B."/>
            <person name="Lee Y.-H."/>
            <person name="Park J."/>
            <person name="Garcia-Pedrajas M.D."/>
            <person name="Barbara D.J."/>
            <person name="Anchieta A."/>
            <person name="de Jonge R."/>
            <person name="Santhanam P."/>
            <person name="Maruthachalam K."/>
            <person name="Atallah Z."/>
            <person name="Amyotte S.G."/>
            <person name="Paz Z."/>
            <person name="Inderbitzin P."/>
            <person name="Hayes R.J."/>
            <person name="Heiman D.I."/>
            <person name="Young S."/>
            <person name="Zeng Q."/>
            <person name="Engels R."/>
            <person name="Galagan J."/>
            <person name="Cuomo C.A."/>
            <person name="Dobinson K.F."/>
            <person name="Ma L.-J."/>
        </authorList>
    </citation>
    <scope>NUCLEOTIDE SEQUENCE [LARGE SCALE GENOMIC DNA]</scope>
    <source>
        <strain evidence="3">VaMs.102 / ATCC MYA-4576 / FGSC 10136</strain>
    </source>
</reference>
<feature type="chain" id="PRO_5003002743" description="Secreted protein" evidence="1">
    <location>
        <begin position="21"/>
        <end position="71"/>
    </location>
</feature>
<organism evidence="3">
    <name type="scientific">Verticillium alfalfae (strain VaMs.102 / ATCC MYA-4576 / FGSC 10136)</name>
    <name type="common">Verticillium wilt of alfalfa</name>
    <name type="synonym">Verticillium albo-atrum</name>
    <dbReference type="NCBI Taxonomy" id="526221"/>
    <lineage>
        <taxon>Eukaryota</taxon>
        <taxon>Fungi</taxon>
        <taxon>Dikarya</taxon>
        <taxon>Ascomycota</taxon>
        <taxon>Pezizomycotina</taxon>
        <taxon>Sordariomycetes</taxon>
        <taxon>Hypocreomycetidae</taxon>
        <taxon>Glomerellales</taxon>
        <taxon>Plectosphaerellaceae</taxon>
        <taxon>Verticillium</taxon>
    </lineage>
</organism>
<dbReference type="HOGENOM" id="CLU_2741968_0_0_1"/>
<accession>C9SXU0</accession>
<protein>
    <recommendedName>
        <fullName evidence="4">Secreted protein</fullName>
    </recommendedName>
</protein>
<evidence type="ECO:0000256" key="1">
    <source>
        <dbReference type="SAM" id="SignalP"/>
    </source>
</evidence>